<dbReference type="AlphaFoldDB" id="A0AAV9WAE5"/>
<dbReference type="EMBL" id="JAVHJL010000004">
    <property type="protein sequence ID" value="KAK6505178.1"/>
    <property type="molecule type" value="Genomic_DNA"/>
</dbReference>
<gene>
    <name evidence="1" type="ORF">TWF481_007097</name>
</gene>
<dbReference type="Proteomes" id="UP001370758">
    <property type="component" value="Unassembled WGS sequence"/>
</dbReference>
<keyword evidence="2" id="KW-1185">Reference proteome</keyword>
<organism evidence="1 2">
    <name type="scientific">Arthrobotrys musiformis</name>
    <dbReference type="NCBI Taxonomy" id="47236"/>
    <lineage>
        <taxon>Eukaryota</taxon>
        <taxon>Fungi</taxon>
        <taxon>Dikarya</taxon>
        <taxon>Ascomycota</taxon>
        <taxon>Pezizomycotina</taxon>
        <taxon>Orbiliomycetes</taxon>
        <taxon>Orbiliales</taxon>
        <taxon>Orbiliaceae</taxon>
        <taxon>Arthrobotrys</taxon>
    </lineage>
</organism>
<proteinExistence type="predicted"/>
<reference evidence="1 2" key="1">
    <citation type="submission" date="2023-08" db="EMBL/GenBank/DDBJ databases">
        <authorList>
            <person name="Palmer J.M."/>
        </authorList>
    </citation>
    <scope>NUCLEOTIDE SEQUENCE [LARGE SCALE GENOMIC DNA]</scope>
    <source>
        <strain evidence="1 2">TWF481</strain>
    </source>
</reference>
<name>A0AAV9WAE5_9PEZI</name>
<protein>
    <submittedName>
        <fullName evidence="1">Uncharacterized protein</fullName>
    </submittedName>
</protein>
<evidence type="ECO:0000313" key="1">
    <source>
        <dbReference type="EMBL" id="KAK6505178.1"/>
    </source>
</evidence>
<evidence type="ECO:0000313" key="2">
    <source>
        <dbReference type="Proteomes" id="UP001370758"/>
    </source>
</evidence>
<accession>A0AAV9WAE5</accession>
<comment type="caution">
    <text evidence="1">The sequence shown here is derived from an EMBL/GenBank/DDBJ whole genome shotgun (WGS) entry which is preliminary data.</text>
</comment>
<sequence length="230" mass="26448">MKNEIMNFFAKGTNLLLDHGITLIQWGDQVHVHWGYPAVIFAYDFAVEDSRLEEAARLIENSDTGFKSISPSLGVRAQGALLVKGYRFIHQADNQNYPTHLHLVPESLVHLSVHQADLVPSPFDPTREVHRPRLPELCISLIRCMEDYRENSMDRWPAKHSLLILIGAAIFREPNMGGKIYIPEEETESEEDYKKKQDKAIQEIEAWELTKDDEPYRPKLIKFLLRSPGS</sequence>